<dbReference type="EMBL" id="KN837105">
    <property type="protein sequence ID" value="KIJ46814.1"/>
    <property type="molecule type" value="Genomic_DNA"/>
</dbReference>
<sequence length="179" mass="20716">MLKKHLKLEHICITEINTSVTLWEDPPQANGMDMDLDPAAPVSWETCLKAWILKYMRTIQGEVHNSPLVIRTAIMDSPMTADTEHYILLDDNDSLNTYAGTLYHFLLTIDSTAYLNHSEELDIELIHKLFLPLCYHHKAPSKWNNLMECLMGLYALQDQGRFIDPSINIQLFARMKYHI</sequence>
<dbReference type="HOGENOM" id="CLU_1504377_0_0_1"/>
<reference evidence="1 2" key="1">
    <citation type="submission" date="2014-06" db="EMBL/GenBank/DDBJ databases">
        <title>Evolutionary Origins and Diversification of the Mycorrhizal Mutualists.</title>
        <authorList>
            <consortium name="DOE Joint Genome Institute"/>
            <consortium name="Mycorrhizal Genomics Consortium"/>
            <person name="Kohler A."/>
            <person name="Kuo A."/>
            <person name="Nagy L.G."/>
            <person name="Floudas D."/>
            <person name="Copeland A."/>
            <person name="Barry K.W."/>
            <person name="Cichocki N."/>
            <person name="Veneault-Fourrey C."/>
            <person name="LaButti K."/>
            <person name="Lindquist E.A."/>
            <person name="Lipzen A."/>
            <person name="Lundell T."/>
            <person name="Morin E."/>
            <person name="Murat C."/>
            <person name="Riley R."/>
            <person name="Ohm R."/>
            <person name="Sun H."/>
            <person name="Tunlid A."/>
            <person name="Henrissat B."/>
            <person name="Grigoriev I.V."/>
            <person name="Hibbett D.S."/>
            <person name="Martin F."/>
        </authorList>
    </citation>
    <scope>NUCLEOTIDE SEQUENCE [LARGE SCALE GENOMIC DNA]</scope>
    <source>
        <strain evidence="1 2">SS14</strain>
    </source>
</reference>
<protein>
    <submittedName>
        <fullName evidence="1">Uncharacterized protein</fullName>
    </submittedName>
</protein>
<gene>
    <name evidence="1" type="ORF">M422DRAFT_249554</name>
</gene>
<dbReference type="OrthoDB" id="2799352at2759"/>
<name>A0A0C9VUX1_SPHS4</name>
<keyword evidence="2" id="KW-1185">Reference proteome</keyword>
<organism evidence="1 2">
    <name type="scientific">Sphaerobolus stellatus (strain SS14)</name>
    <dbReference type="NCBI Taxonomy" id="990650"/>
    <lineage>
        <taxon>Eukaryota</taxon>
        <taxon>Fungi</taxon>
        <taxon>Dikarya</taxon>
        <taxon>Basidiomycota</taxon>
        <taxon>Agaricomycotina</taxon>
        <taxon>Agaricomycetes</taxon>
        <taxon>Phallomycetidae</taxon>
        <taxon>Geastrales</taxon>
        <taxon>Sphaerobolaceae</taxon>
        <taxon>Sphaerobolus</taxon>
    </lineage>
</organism>
<evidence type="ECO:0000313" key="2">
    <source>
        <dbReference type="Proteomes" id="UP000054279"/>
    </source>
</evidence>
<accession>A0A0C9VUX1</accession>
<dbReference type="Proteomes" id="UP000054279">
    <property type="component" value="Unassembled WGS sequence"/>
</dbReference>
<proteinExistence type="predicted"/>
<dbReference type="AlphaFoldDB" id="A0A0C9VUX1"/>
<evidence type="ECO:0000313" key="1">
    <source>
        <dbReference type="EMBL" id="KIJ46814.1"/>
    </source>
</evidence>